<evidence type="ECO:0000259" key="3">
    <source>
        <dbReference type="PROSITE" id="PS51406"/>
    </source>
</evidence>
<dbReference type="GO" id="GO:0005615">
    <property type="term" value="C:extracellular space"/>
    <property type="evidence" value="ECO:0007669"/>
    <property type="project" value="TreeGrafter"/>
</dbReference>
<organism evidence="4 5">
    <name type="scientific">Patiria miniata</name>
    <name type="common">Bat star</name>
    <name type="synonym">Asterina miniata</name>
    <dbReference type="NCBI Taxonomy" id="46514"/>
    <lineage>
        <taxon>Eukaryota</taxon>
        <taxon>Metazoa</taxon>
        <taxon>Echinodermata</taxon>
        <taxon>Eleutherozoa</taxon>
        <taxon>Asterozoa</taxon>
        <taxon>Asteroidea</taxon>
        <taxon>Valvatacea</taxon>
        <taxon>Valvatida</taxon>
        <taxon>Asterinidae</taxon>
        <taxon>Patiria</taxon>
    </lineage>
</organism>
<dbReference type="AlphaFoldDB" id="A0A914AM09"/>
<dbReference type="Pfam" id="PF00147">
    <property type="entry name" value="Fibrinogen_C"/>
    <property type="match status" value="1"/>
</dbReference>
<feature type="signal peptide" evidence="2">
    <location>
        <begin position="1"/>
        <end position="19"/>
    </location>
</feature>
<dbReference type="SMART" id="SM00186">
    <property type="entry name" value="FBG"/>
    <property type="match status" value="1"/>
</dbReference>
<dbReference type="EnsemblMetazoa" id="XM_038208695.1">
    <property type="protein sequence ID" value="XP_038064623.1"/>
    <property type="gene ID" value="LOC119735016"/>
</dbReference>
<feature type="region of interest" description="Disordered" evidence="1">
    <location>
        <begin position="107"/>
        <end position="142"/>
    </location>
</feature>
<dbReference type="Gene3D" id="3.90.215.10">
    <property type="entry name" value="Gamma Fibrinogen, chain A, domain 1"/>
    <property type="match status" value="1"/>
</dbReference>
<dbReference type="RefSeq" id="XP_038064623.1">
    <property type="nucleotide sequence ID" value="XM_038208695.1"/>
</dbReference>
<reference evidence="4" key="1">
    <citation type="submission" date="2022-11" db="UniProtKB">
        <authorList>
            <consortium name="EnsemblMetazoa"/>
        </authorList>
    </citation>
    <scope>IDENTIFICATION</scope>
</reference>
<dbReference type="NCBIfam" id="NF040941">
    <property type="entry name" value="GGGWT_bact"/>
    <property type="match status" value="1"/>
</dbReference>
<sequence>MSDLLLLLLLVTTYLVTSGAGYACNIGLVLNPDFPKAGGKWRWATATPDPCICTQTRLGGIIMESFQEHAVPQFTELLHPIFSDNADAIRMSFGCEDMNNRNQDQMLEEPTELQESVFDENEPSTDDGTDVDPPGSTLGTDCRSLLESGHNVSGVYRITIPGYPSTPAYCDMETDAGGWTLIFRRHDNSVNFTRLLRDYSDGFGDLTGEFWLGNELVRQLMQGAGDARETRYQWEIQIDLVGELKLFSLYPPCTALSTSKLKIHRFARYSSAFIEGPDNTLVLGKFAAASTANDFLSPYGGGVFRVGRQGETGWWYNMQNPRTEMLLTANECYNGDRCYSEYFHSSEDDEGIVLCKSEMKIRPVYSAK</sequence>
<evidence type="ECO:0000313" key="5">
    <source>
        <dbReference type="Proteomes" id="UP000887568"/>
    </source>
</evidence>
<feature type="domain" description="Fibrinogen C-terminal" evidence="3">
    <location>
        <begin position="133"/>
        <end position="223"/>
    </location>
</feature>
<dbReference type="OrthoDB" id="10561123at2759"/>
<evidence type="ECO:0000256" key="2">
    <source>
        <dbReference type="SAM" id="SignalP"/>
    </source>
</evidence>
<evidence type="ECO:0000313" key="4">
    <source>
        <dbReference type="EnsemblMetazoa" id="XP_038064623.1"/>
    </source>
</evidence>
<accession>A0A914AM09</accession>
<dbReference type="PROSITE" id="PS51406">
    <property type="entry name" value="FIBRINOGEN_C_2"/>
    <property type="match status" value="1"/>
</dbReference>
<dbReference type="InterPro" id="IPR014716">
    <property type="entry name" value="Fibrinogen_a/b/g_C_1"/>
</dbReference>
<dbReference type="GeneID" id="119735016"/>
<dbReference type="InterPro" id="IPR002181">
    <property type="entry name" value="Fibrinogen_a/b/g_C_dom"/>
</dbReference>
<keyword evidence="2" id="KW-0732">Signal</keyword>
<evidence type="ECO:0000256" key="1">
    <source>
        <dbReference type="SAM" id="MobiDB-lite"/>
    </source>
</evidence>
<dbReference type="Proteomes" id="UP000887568">
    <property type="component" value="Unplaced"/>
</dbReference>
<dbReference type="SUPFAM" id="SSF56496">
    <property type="entry name" value="Fibrinogen C-terminal domain-like"/>
    <property type="match status" value="1"/>
</dbReference>
<dbReference type="InterPro" id="IPR050373">
    <property type="entry name" value="Fibrinogen_C-term_domain"/>
</dbReference>
<dbReference type="InterPro" id="IPR036056">
    <property type="entry name" value="Fibrinogen-like_C"/>
</dbReference>
<feature type="compositionally biased region" description="Acidic residues" evidence="1">
    <location>
        <begin position="107"/>
        <end position="130"/>
    </location>
</feature>
<dbReference type="PANTHER" id="PTHR19143">
    <property type="entry name" value="FIBRINOGEN/TENASCIN/ANGIOPOEITIN"/>
    <property type="match status" value="1"/>
</dbReference>
<dbReference type="PANTHER" id="PTHR19143:SF458">
    <property type="entry name" value="FIBRINOGEN C-TERMINAL DOMAIN-CONTAINING PROTEIN-RELATED"/>
    <property type="match status" value="1"/>
</dbReference>
<name>A0A914AM09_PATMI</name>
<protein>
    <recommendedName>
        <fullName evidence="3">Fibrinogen C-terminal domain-containing protein</fullName>
    </recommendedName>
</protein>
<proteinExistence type="predicted"/>
<feature type="chain" id="PRO_5037823777" description="Fibrinogen C-terminal domain-containing protein" evidence="2">
    <location>
        <begin position="20"/>
        <end position="368"/>
    </location>
</feature>
<keyword evidence="5" id="KW-1185">Reference proteome</keyword>